<name>A0A9P1BJW3_9DINO</name>
<reference evidence="2" key="1">
    <citation type="submission" date="2022-10" db="EMBL/GenBank/DDBJ databases">
        <authorList>
            <person name="Chen Y."/>
            <person name="Dougan E. K."/>
            <person name="Chan C."/>
            <person name="Rhodes N."/>
            <person name="Thang M."/>
        </authorList>
    </citation>
    <scope>NUCLEOTIDE SEQUENCE</scope>
</reference>
<feature type="region of interest" description="Disordered" evidence="1">
    <location>
        <begin position="271"/>
        <end position="298"/>
    </location>
</feature>
<sequence>RCLGVSGCRNTGPKRQADPFKVTDLVALHSVLLDSSRDSVVDDGWITVWTQVRAELGISFEAGHPTMPAPLEDGGISMRPLSSEEMKQWTSILLHSVQIETDGRRLTSHSCKCTLLSWCSKRGLPWEDRLVLGGHTSAVRSALVYARDGLGRPLRMLEKLLLEVRLGRFLPDATRSGRFPGPFATAPDFDDGAHSEFSYAPSLGFGDPVDDTANSTFHDGWLKPVEPCDKSSEGPHAALECKVEASGSVWELADSSEVIDLDTCSEDSGCSVATTSSSSDEEAAELSSARRPVHPPKVPNQLKLLQHRKLKTLHLMELQNQRIMLCGRVAEPSRYESVQETRFDTPCCHTCWRKMPEYENHVTACIKEFIWTCRAAMSLIDSEAAFQKRCDELLDGLHDWFSNLQITTFSSLAFTVGTPQQPVSEHDMQRFADRVAQGPASIAEVSIVRRIHFEAQTLVMSDIRKQAVAGDTSEPSKSLPYVEKRRRLEAQQARITGLSHMHEQRASHGLIDLCFHIVESGALLYVAPSKCSSRDSEIQADAKTRQKQLLTLEQGTLKAVSAESLPTVDVGTEMKLMYALQRRGLAFDLVGLMSFDAHSEWVNKLFRALMADTPAHFQALSLQHIIRADQEMFLLLASEYDGPLKSPTLDGEPPLDAQLRVYMTDPRVNMYLVPAPLSQKRPAPAASGGDKQPQPPAKKPRQGSKTPAQLPAELSGLHTKTSDNKPLCWNFNLNKGCANATKRGTPVAAGISVTPVDRVVNVACRKLGFEAVAVDQTKDRSEQFPIFQIDVTDSQSLHDLESFIDVEKDAILHAHFAPSCGTASRARGRPIPGEHPKAGPQPLRSEVFPDGLPDLSSHDQARVDKANRSYSATVRLISKLIAHGISVSIENPKNSFFWKFSDVARLLETFGARHFSVFHHCMHGGKRDKQTAWWSWNPRDAEKDMFQSLALQCDGQHKHEPWRPYKDVHGRTVFPTSEEAAYPQLLCDRVACILKDEALRCGFVFSDDLHQQILEVPNVATRQLFTTQPKGQKLRPLVSEYGKYIALLASATNESEVQSFLHKLPKGAKVCHRILFPGGVARDDMERKYEEVFQTESWEAGEPCELLQVGIPREPADFIRDAVRKGHPRDIIAQVPQEIKTVVHSMLNGDMLGRFKLRASFLKKWLRRSLELKNEEQALHQKLPQHLQRILEGKRLLLWREILVDLDYPDVAVIDDICSGFKLTGWAPSTGVFRPDVRRPSLGVQQLINMSKGLNASVVNSLQGECFVAKRFPVPQKEKVRLVDDFTICGVNGAYGLREKLRVQAVDELCAYLAFMLDQAPSGCLPKLTGRTYDLKSAYKQFGVDQWHADRLKIAVKRPGGGVGIFAALALPFGASGSVSSFLRVAASLTYIGVVALQVLWTSFFDDYTCVCVEGEETNVSFYVESLFRLLGVWFAETGSKATSFGPSFKSLGVIFDVGAIHDGTFALQHTESRKSELMQILDNLIDVSVDADVPEGNDSSALREQAAAENAALEVLHWESLQEETAIAENAGYRLEPQRIQHFWESGFWNDFFDPSKSFLCSFDSNFKRPVDPVHGDVHEVFEQQVERKPKAAKLHATFMDHVRDASIMNWKDKREADWQTAIFRWHSMLGTWSTDVQVVSQIFGREGFKEQAQVLVDIFYNKAPSTILKRCRSMSKMTNYFIDRGRQFPCGEPDIYEFLCVERGNGAPSSRLKGYIEALTFCHHVLGVVAFDDTTSSRRCQGVAALDLNHSVRQADPLTVKQLETLHHILFNDDELWNRVFCGMLLFCAYARSRWSDAQHGEMLIEDVDSSGACAYLEVATGVHKTAKALQLKHQYLPLVAPCVGVVEGNWGEEWCNCRKKLGMHDLTVYPLMPAPDASQIPTVRPLSSTEAGSWMRDLLKIDSSNKQFKITSHSLKATCLSYAAKRGCSFEDRLSLGYHTHNLKMALCYSRDGAARPLRVLEQILKEVREKVFNPDDTRSGRLRVAQSLGSDLHQTATDNVIDSFEVVSPLQPVAETAEKTDGNEAAVDFEEVSVSDHATTGSETESDVDTTVRPTVSFKDIQAPDGTYLHQHAKLKTLHLMRNFDTCSWTSVRTKAMALVDSEAAFASHCNAVDKSQELLNICVRAELTTFMRMAFAIGTPQMPASEESFKTFASDLNGGTEPSITMMSLLRRLHFEAVTMVVAHLKTNVTTDAGVEGSRKLPPVEKVARLQEQQGRLKGLTIKGEMQPSYALIDLISGIHDSGSIVWVPPSKCTKRDSEVQQSLKEKPTTLTVEQQTLKLAAGEPKIRADTSNELLMQWALQRRGLAFDQCKLISNDIHDKWVQALLMQLTRESPSGYAKVTMEQILRADKELFTLMSQEHTGPFNVGPKGELPLDLLMTQLMHDPRINLHLLPLPSASARAASSSPVDEGTARLSRAVRDVGMSAMAIDKDSQRAQSVHIAAYNLNEPDQVAALSDFIGKHSHIILWAHFAPSCGTASRARGRPLPKLAKMGIKVPQPLRSDSKPMGMDGLSGLDKIKAECANITYESTCELMRLCIRLGIAVSLENPKNSLFWKVPMVEAFLLEVGGYNTIFDNCCHGGTRKKATSWWSNVDWFTSLAAQCDDSHYHQKWNAEVIDGRVVFPTHLEAAYPILLCERLATIAKLKALELGATEIQDLAQQIEQERASFLWKWSNRAKELASAEKQLHESLPEHLRHLLRGKRLLLLKEVLEVVGTPDDELSRKTWDKTLEELDNNWVWRDVTSDAGDVVMAKRFGLQQKEKVRVIDDCSVGGYNKAYGTKEKLRVHAIDQLAAYLSWICTAHGTTLDDEIVGRTYDLRSAYKQFGVSLETRDVLRLAVWDADQKRPCLLGLNALPFGASGSVSAFLRVSMALWFMGTVGLKLCWTVFYDDFTLICKRRMCHGTGIAAEALFELFGMWYAKDGTKAVPFDVSVRTLGLHVTLGNAAKGFYVGHTDERRAELKAALEEVLEKKTIEPKQAERLRGRMQWFEGYAFGRVAQYSLKVLGELSLKSKKHVTLNDKEMQAVAYLIQRVSEARAIEIGPVSLDTFLIFTDGACEGDSSRIGSVGGVLVGPSGHCLQHFSSEVPTDFMRETLMDLKHAIGSSKPVVISKTLCTTWYVFTDGAYEPDSDVLASIGAVLISPTGTPVQCFGEVVPKTFVDELLQHSSHPIYELEVLPVVMATRLWMKYLTGCPTVYFLDNVAARATYIKGVGATPPSIPLLKDFVRLEARLKIYSWFGRVPSHSNVADSPSRLVFDDPVLSGCPRVRIVLPTHVHEIGDGSG</sequence>
<dbReference type="EMBL" id="CAMXCT010000154">
    <property type="protein sequence ID" value="CAI3974732.1"/>
    <property type="molecule type" value="Genomic_DNA"/>
</dbReference>
<proteinExistence type="predicted"/>
<evidence type="ECO:0000256" key="1">
    <source>
        <dbReference type="SAM" id="MobiDB-lite"/>
    </source>
</evidence>
<gene>
    <name evidence="2" type="ORF">C1SCF055_LOCUS3111</name>
</gene>
<reference evidence="3" key="2">
    <citation type="submission" date="2024-04" db="EMBL/GenBank/DDBJ databases">
        <authorList>
            <person name="Chen Y."/>
            <person name="Shah S."/>
            <person name="Dougan E. K."/>
            <person name="Thang M."/>
            <person name="Chan C."/>
        </authorList>
    </citation>
    <scope>NUCLEOTIDE SEQUENCE [LARGE SCALE GENOMIC DNA]</scope>
</reference>
<feature type="non-terminal residue" evidence="2">
    <location>
        <position position="1"/>
    </location>
</feature>
<dbReference type="EMBL" id="CAMXCT030000154">
    <property type="protein sequence ID" value="CAL4762044.1"/>
    <property type="molecule type" value="Genomic_DNA"/>
</dbReference>
<dbReference type="EMBL" id="CAMXCT020000154">
    <property type="protein sequence ID" value="CAL1128107.1"/>
    <property type="molecule type" value="Genomic_DNA"/>
</dbReference>
<comment type="caution">
    <text evidence="2">The sequence shown here is derived from an EMBL/GenBank/DDBJ whole genome shotgun (WGS) entry which is preliminary data.</text>
</comment>
<feature type="region of interest" description="Disordered" evidence="1">
    <location>
        <begin position="679"/>
        <end position="709"/>
    </location>
</feature>
<keyword evidence="4" id="KW-1185">Reference proteome</keyword>
<feature type="region of interest" description="Disordered" evidence="1">
    <location>
        <begin position="821"/>
        <end position="842"/>
    </location>
</feature>
<evidence type="ECO:0000313" key="3">
    <source>
        <dbReference type="EMBL" id="CAL1128107.1"/>
    </source>
</evidence>
<evidence type="ECO:0000313" key="2">
    <source>
        <dbReference type="EMBL" id="CAI3974732.1"/>
    </source>
</evidence>
<evidence type="ECO:0000313" key="4">
    <source>
        <dbReference type="Proteomes" id="UP001152797"/>
    </source>
</evidence>
<protein>
    <submittedName>
        <fullName evidence="2">Uncharacterized protein</fullName>
    </submittedName>
</protein>
<accession>A0A9P1BJW3</accession>
<dbReference type="Proteomes" id="UP001152797">
    <property type="component" value="Unassembled WGS sequence"/>
</dbReference>
<organism evidence="2">
    <name type="scientific">Cladocopium goreaui</name>
    <dbReference type="NCBI Taxonomy" id="2562237"/>
    <lineage>
        <taxon>Eukaryota</taxon>
        <taxon>Sar</taxon>
        <taxon>Alveolata</taxon>
        <taxon>Dinophyceae</taxon>
        <taxon>Suessiales</taxon>
        <taxon>Symbiodiniaceae</taxon>
        <taxon>Cladocopium</taxon>
    </lineage>
</organism>